<protein>
    <recommendedName>
        <fullName evidence="3">GH16 domain-containing protein</fullName>
    </recommendedName>
</protein>
<reference evidence="4" key="1">
    <citation type="submission" date="2022-05" db="EMBL/GenBank/DDBJ databases">
        <authorList>
            <person name="Okamura Y."/>
        </authorList>
    </citation>
    <scope>NUCLEOTIDE SEQUENCE</scope>
</reference>
<feature type="domain" description="GH16" evidence="3">
    <location>
        <begin position="48"/>
        <end position="397"/>
    </location>
</feature>
<dbReference type="SUPFAM" id="SSF49899">
    <property type="entry name" value="Concanavalin A-like lectins/glucanases"/>
    <property type="match status" value="1"/>
</dbReference>
<dbReference type="PANTHER" id="PTHR10963:SF55">
    <property type="entry name" value="GLYCOSIDE HYDROLASE FAMILY 16 PROTEIN"/>
    <property type="match status" value="1"/>
</dbReference>
<evidence type="ECO:0000313" key="4">
    <source>
        <dbReference type="EMBL" id="CAH4018669.1"/>
    </source>
</evidence>
<comment type="caution">
    <text evidence="4">The sequence shown here is derived from an EMBL/GenBank/DDBJ whole genome shotgun (WGS) entry which is preliminary data.</text>
</comment>
<name>A0A9P0X6G0_PIEBR</name>
<evidence type="ECO:0000313" key="5">
    <source>
        <dbReference type="Proteomes" id="UP001152562"/>
    </source>
</evidence>
<feature type="transmembrane region" description="Helical" evidence="2">
    <location>
        <begin position="20"/>
        <end position="40"/>
    </location>
</feature>
<accession>A0A9P0X6G0</accession>
<sequence length="397" mass="45157">MACYLYNIYTKSSNHSSQFAYLRIMWALLGVVALATTASACRPSITTVSGSHAPITVCSGDMIFADDFNEFDLEKWQHENTLSGGGNWEFQYYNNNRTNSYVRNGVLYIKPTLMSDQYGEGFLTNGVLNVEGGAPADRCTNPQWYGCERTGSPQNILNPIKSARLRTVNSFSFRYGRVEVRAKMPAGDWLWPAIWMMPAFNSYGTWPASGEIDIVESRGNRNMMSNGHHIGTQEAASTLHYGPFPALNGWERANWIRRNQQGYDRNFHRYQLEWTPDYLRFMIDDQEYGYIAPPANGGFWQFGGFGSNPNFRNLDNPWQSGSKMAPFDQKFYLIMNLAVGGTNGYFPDGVSNPDPKPWWNGSPTAPREFWNARNAWLRTWNGEDAALQVDYVRVWAL</sequence>
<dbReference type="Proteomes" id="UP001152562">
    <property type="component" value="Unassembled WGS sequence"/>
</dbReference>
<dbReference type="InterPro" id="IPR050546">
    <property type="entry name" value="Glycosyl_Hydrlase_16"/>
</dbReference>
<organism evidence="4 5">
    <name type="scientific">Pieris brassicae</name>
    <name type="common">White butterfly</name>
    <name type="synonym">Large white butterfly</name>
    <dbReference type="NCBI Taxonomy" id="7116"/>
    <lineage>
        <taxon>Eukaryota</taxon>
        <taxon>Metazoa</taxon>
        <taxon>Ecdysozoa</taxon>
        <taxon>Arthropoda</taxon>
        <taxon>Hexapoda</taxon>
        <taxon>Insecta</taxon>
        <taxon>Pterygota</taxon>
        <taxon>Neoptera</taxon>
        <taxon>Endopterygota</taxon>
        <taxon>Lepidoptera</taxon>
        <taxon>Glossata</taxon>
        <taxon>Ditrysia</taxon>
        <taxon>Papilionoidea</taxon>
        <taxon>Pieridae</taxon>
        <taxon>Pierinae</taxon>
        <taxon>Pieris</taxon>
    </lineage>
</organism>
<dbReference type="Gene3D" id="2.60.120.200">
    <property type="match status" value="1"/>
</dbReference>
<dbReference type="PANTHER" id="PTHR10963">
    <property type="entry name" value="GLYCOSYL HYDROLASE-RELATED"/>
    <property type="match status" value="1"/>
</dbReference>
<proteinExistence type="inferred from homology"/>
<gene>
    <name evidence="4" type="ORF">PIBRA_LOCUS3651</name>
</gene>
<dbReference type="GO" id="GO:0004553">
    <property type="term" value="F:hydrolase activity, hydrolyzing O-glycosyl compounds"/>
    <property type="evidence" value="ECO:0007669"/>
    <property type="project" value="InterPro"/>
</dbReference>
<dbReference type="PROSITE" id="PS51762">
    <property type="entry name" value="GH16_2"/>
    <property type="match status" value="1"/>
</dbReference>
<evidence type="ECO:0000256" key="1">
    <source>
        <dbReference type="ARBA" id="ARBA00006865"/>
    </source>
</evidence>
<dbReference type="GO" id="GO:0005975">
    <property type="term" value="P:carbohydrate metabolic process"/>
    <property type="evidence" value="ECO:0007669"/>
    <property type="project" value="InterPro"/>
</dbReference>
<evidence type="ECO:0000256" key="2">
    <source>
        <dbReference type="SAM" id="Phobius"/>
    </source>
</evidence>
<dbReference type="EMBL" id="CALOZG010000004">
    <property type="protein sequence ID" value="CAH4018669.1"/>
    <property type="molecule type" value="Genomic_DNA"/>
</dbReference>
<keyword evidence="2" id="KW-1133">Transmembrane helix</keyword>
<dbReference type="FunFam" id="2.60.120.200:FF:000217">
    <property type="entry name" value="Gram-negative bacteria-binding protein"/>
    <property type="match status" value="1"/>
</dbReference>
<dbReference type="CDD" id="cd08024">
    <property type="entry name" value="GH16_CCF"/>
    <property type="match status" value="1"/>
</dbReference>
<keyword evidence="2" id="KW-0472">Membrane</keyword>
<comment type="similarity">
    <text evidence="1">Belongs to the glycosyl hydrolase 16 family.</text>
</comment>
<keyword evidence="5" id="KW-1185">Reference proteome</keyword>
<dbReference type="InterPro" id="IPR013320">
    <property type="entry name" value="ConA-like_dom_sf"/>
</dbReference>
<evidence type="ECO:0000259" key="3">
    <source>
        <dbReference type="PROSITE" id="PS51762"/>
    </source>
</evidence>
<dbReference type="InterPro" id="IPR000757">
    <property type="entry name" value="Beta-glucanase-like"/>
</dbReference>
<keyword evidence="2" id="KW-0812">Transmembrane</keyword>
<dbReference type="AlphaFoldDB" id="A0A9P0X6G0"/>
<dbReference type="Pfam" id="PF00722">
    <property type="entry name" value="Glyco_hydro_16"/>
    <property type="match status" value="1"/>
</dbReference>